<dbReference type="AlphaFoldDB" id="A0A0R3RYP9"/>
<dbReference type="STRING" id="1147741.A0A0R3RYP9"/>
<accession>A0A0R3RYP9</accession>
<feature type="region of interest" description="Disordered" evidence="1">
    <location>
        <begin position="1"/>
        <end position="22"/>
    </location>
</feature>
<dbReference type="WBParaSite" id="EEL_0000741201-mRNA-1">
    <property type="protein sequence ID" value="EEL_0000741201-mRNA-1"/>
    <property type="gene ID" value="EEL_0000741201"/>
</dbReference>
<evidence type="ECO:0000256" key="1">
    <source>
        <dbReference type="SAM" id="MobiDB-lite"/>
    </source>
</evidence>
<reference evidence="3" key="1">
    <citation type="submission" date="2017-02" db="UniProtKB">
        <authorList>
            <consortium name="WormBaseParasite"/>
        </authorList>
    </citation>
    <scope>IDENTIFICATION</scope>
</reference>
<protein>
    <submittedName>
        <fullName evidence="3">Uncharacterized protein</fullName>
    </submittedName>
</protein>
<dbReference type="Proteomes" id="UP000050640">
    <property type="component" value="Unplaced"/>
</dbReference>
<keyword evidence="2" id="KW-1185">Reference proteome</keyword>
<organism evidence="2 3">
    <name type="scientific">Elaeophora elaphi</name>
    <dbReference type="NCBI Taxonomy" id="1147741"/>
    <lineage>
        <taxon>Eukaryota</taxon>
        <taxon>Metazoa</taxon>
        <taxon>Ecdysozoa</taxon>
        <taxon>Nematoda</taxon>
        <taxon>Chromadorea</taxon>
        <taxon>Rhabditida</taxon>
        <taxon>Spirurina</taxon>
        <taxon>Spiruromorpha</taxon>
        <taxon>Filarioidea</taxon>
        <taxon>Onchocercidae</taxon>
        <taxon>Elaeophora</taxon>
    </lineage>
</organism>
<name>A0A0R3RYP9_9BILA</name>
<evidence type="ECO:0000313" key="3">
    <source>
        <dbReference type="WBParaSite" id="EEL_0000741201-mRNA-1"/>
    </source>
</evidence>
<evidence type="ECO:0000313" key="2">
    <source>
        <dbReference type="Proteomes" id="UP000050640"/>
    </source>
</evidence>
<proteinExistence type="predicted"/>
<sequence length="67" mass="8159">MTKIEQYNAPPPYESSLDEDPQRRNDWHCLLENQIAEKMGKDEIIFIYCNKRKRSEKKDREEKKEKS</sequence>